<evidence type="ECO:0000313" key="3">
    <source>
        <dbReference type="Proteomes" id="UP000800036"/>
    </source>
</evidence>
<organism evidence="2 3">
    <name type="scientific">Bimuria novae-zelandiae CBS 107.79</name>
    <dbReference type="NCBI Taxonomy" id="1447943"/>
    <lineage>
        <taxon>Eukaryota</taxon>
        <taxon>Fungi</taxon>
        <taxon>Dikarya</taxon>
        <taxon>Ascomycota</taxon>
        <taxon>Pezizomycotina</taxon>
        <taxon>Dothideomycetes</taxon>
        <taxon>Pleosporomycetidae</taxon>
        <taxon>Pleosporales</taxon>
        <taxon>Massarineae</taxon>
        <taxon>Didymosphaeriaceae</taxon>
        <taxon>Bimuria</taxon>
    </lineage>
</organism>
<feature type="compositionally biased region" description="Basic and acidic residues" evidence="1">
    <location>
        <begin position="106"/>
        <end position="117"/>
    </location>
</feature>
<dbReference type="EMBL" id="ML976657">
    <property type="protein sequence ID" value="KAF1979920.1"/>
    <property type="molecule type" value="Genomic_DNA"/>
</dbReference>
<evidence type="ECO:0000313" key="2">
    <source>
        <dbReference type="EMBL" id="KAF1979920.1"/>
    </source>
</evidence>
<accession>A0A6A5VTK5</accession>
<proteinExistence type="predicted"/>
<keyword evidence="3" id="KW-1185">Reference proteome</keyword>
<gene>
    <name evidence="2" type="ORF">BU23DRAFT_523527</name>
</gene>
<reference evidence="2" key="1">
    <citation type="journal article" date="2020" name="Stud. Mycol.">
        <title>101 Dothideomycetes genomes: a test case for predicting lifestyles and emergence of pathogens.</title>
        <authorList>
            <person name="Haridas S."/>
            <person name="Albert R."/>
            <person name="Binder M."/>
            <person name="Bloem J."/>
            <person name="Labutti K."/>
            <person name="Salamov A."/>
            <person name="Andreopoulos B."/>
            <person name="Baker S."/>
            <person name="Barry K."/>
            <person name="Bills G."/>
            <person name="Bluhm B."/>
            <person name="Cannon C."/>
            <person name="Castanera R."/>
            <person name="Culley D."/>
            <person name="Daum C."/>
            <person name="Ezra D."/>
            <person name="Gonzalez J."/>
            <person name="Henrissat B."/>
            <person name="Kuo A."/>
            <person name="Liang C."/>
            <person name="Lipzen A."/>
            <person name="Lutzoni F."/>
            <person name="Magnuson J."/>
            <person name="Mondo S."/>
            <person name="Nolan M."/>
            <person name="Ohm R."/>
            <person name="Pangilinan J."/>
            <person name="Park H.-J."/>
            <person name="Ramirez L."/>
            <person name="Alfaro M."/>
            <person name="Sun H."/>
            <person name="Tritt A."/>
            <person name="Yoshinaga Y."/>
            <person name="Zwiers L.-H."/>
            <person name="Turgeon B."/>
            <person name="Goodwin S."/>
            <person name="Spatafora J."/>
            <person name="Crous P."/>
            <person name="Grigoriev I."/>
        </authorList>
    </citation>
    <scope>NUCLEOTIDE SEQUENCE</scope>
    <source>
        <strain evidence="2">CBS 107.79</strain>
    </source>
</reference>
<name>A0A6A5VTK5_9PLEO</name>
<feature type="region of interest" description="Disordered" evidence="1">
    <location>
        <begin position="1"/>
        <end position="32"/>
    </location>
</feature>
<feature type="compositionally biased region" description="Polar residues" evidence="1">
    <location>
        <begin position="1"/>
        <end position="28"/>
    </location>
</feature>
<evidence type="ECO:0000256" key="1">
    <source>
        <dbReference type="SAM" id="MobiDB-lite"/>
    </source>
</evidence>
<dbReference type="Proteomes" id="UP000800036">
    <property type="component" value="Unassembled WGS sequence"/>
</dbReference>
<protein>
    <submittedName>
        <fullName evidence="2">Uncharacterized protein</fullName>
    </submittedName>
</protein>
<feature type="region of interest" description="Disordered" evidence="1">
    <location>
        <begin position="106"/>
        <end position="126"/>
    </location>
</feature>
<sequence length="160" mass="18191">MAISSTPRSTYCFSSDDQRQPQSYNRSMRSPGPCLSADPARLSAPLQVYRLCSVQPWRWIFLAHRIRDSRIRCQTVALGPQCRLVPLLHQITSHHRKRGFDGCHLRPGHLGREDRDPGSGMEVPTPKRSCGNQLNMIYQVLKRVGLKHYLSILCLSPVTI</sequence>
<dbReference type="AlphaFoldDB" id="A0A6A5VTK5"/>